<keyword evidence="2" id="KW-1185">Reference proteome</keyword>
<evidence type="ECO:0000313" key="1">
    <source>
        <dbReference type="EMBL" id="CAD7081301.1"/>
    </source>
</evidence>
<dbReference type="EMBL" id="LR899010">
    <property type="protein sequence ID" value="CAD7081301.1"/>
    <property type="molecule type" value="Genomic_DNA"/>
</dbReference>
<reference evidence="1 2" key="1">
    <citation type="submission" date="2020-11" db="EMBL/GenBank/DDBJ databases">
        <authorList>
            <person name="Wallbank WR R."/>
            <person name="Pardo Diaz C."/>
            <person name="Kozak K."/>
            <person name="Martin S."/>
            <person name="Jiggins C."/>
            <person name="Moest M."/>
            <person name="Warren A I."/>
            <person name="Generalovic N T."/>
            <person name="Byers J.R.P. K."/>
            <person name="Montejo-Kovacevich G."/>
            <person name="Yen C E."/>
        </authorList>
    </citation>
    <scope>NUCLEOTIDE SEQUENCE [LARGE SCALE GENOMIC DNA]</scope>
</reference>
<dbReference type="InParanoid" id="A0A7R8YQE7"/>
<protein>
    <submittedName>
        <fullName evidence="1">Uncharacterized protein</fullName>
    </submittedName>
</protein>
<dbReference type="Proteomes" id="UP000594454">
    <property type="component" value="Chromosome 2"/>
</dbReference>
<dbReference type="AlphaFoldDB" id="A0A7R8YQE7"/>
<name>A0A7R8YQE7_HERIL</name>
<evidence type="ECO:0000313" key="2">
    <source>
        <dbReference type="Proteomes" id="UP000594454"/>
    </source>
</evidence>
<organism evidence="1 2">
    <name type="scientific">Hermetia illucens</name>
    <name type="common">Black soldier fly</name>
    <dbReference type="NCBI Taxonomy" id="343691"/>
    <lineage>
        <taxon>Eukaryota</taxon>
        <taxon>Metazoa</taxon>
        <taxon>Ecdysozoa</taxon>
        <taxon>Arthropoda</taxon>
        <taxon>Hexapoda</taxon>
        <taxon>Insecta</taxon>
        <taxon>Pterygota</taxon>
        <taxon>Neoptera</taxon>
        <taxon>Endopterygota</taxon>
        <taxon>Diptera</taxon>
        <taxon>Brachycera</taxon>
        <taxon>Stratiomyomorpha</taxon>
        <taxon>Stratiomyidae</taxon>
        <taxon>Hermetiinae</taxon>
        <taxon>Hermetia</taxon>
    </lineage>
</organism>
<sequence>MQYISSIEFKDCPELSSRSEEIIFNIGQSSTKQQRTAEYKANRHKRRRVVGKQRPVYHFIRLRDIKKDSLM</sequence>
<gene>
    <name evidence="1" type="ORF">HERILL_LOCUS4416</name>
</gene>
<proteinExistence type="predicted"/>
<accession>A0A7R8YQE7</accession>